<evidence type="ECO:0000256" key="2">
    <source>
        <dbReference type="ARBA" id="ARBA00006474"/>
    </source>
</evidence>
<keyword evidence="8" id="KW-1133">Transmembrane helix</keyword>
<sequence>MDDNNALENTIEERKGFFSKKVAIFLYGLLLVLLSVIPFFNLDGLSSFLLYVFAYCFGVYTYLILVLLALLGLYLIVARKLPKLKLNFAYLGFIFLILYACIVSSYKIPGLTIADFPHMFNDAVSSISSNLKLNSVLDIGELSGGFLGYMFGSIFVTGLGEIGTLIFCILFLLIGSVLIIRRPIIALCVFLRDLSSKRKAKRTSKEEVIHEETIQSKVETSVDTTPSPILKTGVLFSDSSNLTSGVKIEQVEPSKTRTGLFHSEEQEEFKMSTSAPVSPFFKEYQLSKNRIENDKEKEESLKVNEEKAEMKKEDAINLDRAISPFASSTPLIREEDSRKEETEEKEKEKETIETEEKEEEIIQEEKQEEIKPEVKDMSFASKQPSPLSSSTLQASDEAIRPTKKEKPSPVNAVTKPFVFKKYPFPSISLLDDVNDYGKLAINQQAAQDKVDVINGVFYKLGIGAHVYDYTIGPSVTRFNIDREPGVKISEITNQDVLSECQVDLCGDMSVRIEGVVQGQKYAGIEVGNPSPMTVSFKEAFAEVMKSDDKLTFPLGKNISNKIITASLNDMPHLLIAGTTGSGKSVFVHSILMSLIMRNYPDELKLILIDPKKVEFVHYLNIPHLYCPISDSVVDSVAILKKLCAEMERRYTILSRYSLTKLQSYHKLCKERPELENLPFIVCVIDEFADLMGQDPKNVESYTQRLAQKARAAGIYLIIATQRPTVKVITGTIKSNIPARVSLYLPSGVDSRTILDEIGAETLLGHGDLLARIPALKSIVRLQSAFVTDEDMSRVVSYLKQQCAPQFNPEFLNFETSNEEGGEGGDDSAHRSSGFDDELYPDIKRFVIENHVASTSFLQRKFSIGYSRAASLLDALEEDGVIRTVGANNRKEVVATSDDDIDID</sequence>
<dbReference type="Gene3D" id="3.30.980.40">
    <property type="match status" value="1"/>
</dbReference>
<feature type="compositionally biased region" description="Basic and acidic residues" evidence="7">
    <location>
        <begin position="363"/>
        <end position="376"/>
    </location>
</feature>
<dbReference type="InterPro" id="IPR050206">
    <property type="entry name" value="FtsK/SpoIIIE/SftA"/>
</dbReference>
<evidence type="ECO:0000256" key="7">
    <source>
        <dbReference type="SAM" id="MobiDB-lite"/>
    </source>
</evidence>
<comment type="similarity">
    <text evidence="2">Belongs to the FtsK/SpoIIIE/SftA family.</text>
</comment>
<protein>
    <submittedName>
        <fullName evidence="10">DUF87 domain-containing protein</fullName>
    </submittedName>
</protein>
<organism evidence="10 11">
    <name type="scientific">Candidatus Scatoplasma merdavium</name>
    <dbReference type="NCBI Taxonomy" id="2840932"/>
    <lineage>
        <taxon>Bacteria</taxon>
        <taxon>Bacillati</taxon>
        <taxon>Bacillota</taxon>
        <taxon>Bacilli</taxon>
        <taxon>Bacillales</taxon>
        <taxon>Candidatus Scatoplasma</taxon>
    </lineage>
</organism>
<feature type="compositionally biased region" description="Polar residues" evidence="7">
    <location>
        <begin position="380"/>
        <end position="394"/>
    </location>
</feature>
<evidence type="ECO:0000259" key="9">
    <source>
        <dbReference type="PROSITE" id="PS50901"/>
    </source>
</evidence>
<dbReference type="PROSITE" id="PS50901">
    <property type="entry name" value="FTSK"/>
    <property type="match status" value="1"/>
</dbReference>
<evidence type="ECO:0000313" key="10">
    <source>
        <dbReference type="EMBL" id="MBO8413857.1"/>
    </source>
</evidence>
<accession>A0A9D9GKJ3</accession>
<keyword evidence="8" id="KW-0472">Membrane</keyword>
<dbReference type="Pfam" id="PF17854">
    <property type="entry name" value="FtsK_alpha"/>
    <property type="match status" value="1"/>
</dbReference>
<evidence type="ECO:0000313" key="11">
    <source>
        <dbReference type="Proteomes" id="UP000823629"/>
    </source>
</evidence>
<dbReference type="GO" id="GO:0016020">
    <property type="term" value="C:membrane"/>
    <property type="evidence" value="ECO:0007669"/>
    <property type="project" value="UniProtKB-SubCell"/>
</dbReference>
<evidence type="ECO:0000256" key="6">
    <source>
        <dbReference type="PROSITE-ProRule" id="PRU00289"/>
    </source>
</evidence>
<dbReference type="Gene3D" id="3.40.50.300">
    <property type="entry name" value="P-loop containing nucleotide triphosphate hydrolases"/>
    <property type="match status" value="1"/>
</dbReference>
<dbReference type="InterPro" id="IPR002543">
    <property type="entry name" value="FtsK_dom"/>
</dbReference>
<dbReference type="SUPFAM" id="SSF46785">
    <property type="entry name" value="Winged helix' DNA-binding domain"/>
    <property type="match status" value="1"/>
</dbReference>
<feature type="region of interest" description="Disordered" evidence="7">
    <location>
        <begin position="320"/>
        <end position="408"/>
    </location>
</feature>
<comment type="caution">
    <text evidence="10">The sequence shown here is derived from an EMBL/GenBank/DDBJ whole genome shotgun (WGS) entry which is preliminary data.</text>
</comment>
<evidence type="ECO:0000256" key="1">
    <source>
        <dbReference type="ARBA" id="ARBA00004141"/>
    </source>
</evidence>
<feature type="transmembrane region" description="Helical" evidence="8">
    <location>
        <begin position="48"/>
        <end position="76"/>
    </location>
</feature>
<feature type="transmembrane region" description="Helical" evidence="8">
    <location>
        <begin position="88"/>
        <end position="108"/>
    </location>
</feature>
<feature type="compositionally biased region" description="Acidic residues" evidence="7">
    <location>
        <begin position="816"/>
        <end position="825"/>
    </location>
</feature>
<feature type="compositionally biased region" description="Basic and acidic residues" evidence="7">
    <location>
        <begin position="397"/>
        <end position="407"/>
    </location>
</feature>
<reference evidence="10" key="2">
    <citation type="journal article" date="2021" name="PeerJ">
        <title>Extensive microbial diversity within the chicken gut microbiome revealed by metagenomics and culture.</title>
        <authorList>
            <person name="Gilroy R."/>
            <person name="Ravi A."/>
            <person name="Getino M."/>
            <person name="Pursley I."/>
            <person name="Horton D.L."/>
            <person name="Alikhan N.F."/>
            <person name="Baker D."/>
            <person name="Gharbi K."/>
            <person name="Hall N."/>
            <person name="Watson M."/>
            <person name="Adriaenssens E.M."/>
            <person name="Foster-Nyarko E."/>
            <person name="Jarju S."/>
            <person name="Secka A."/>
            <person name="Antonio M."/>
            <person name="Oren A."/>
            <person name="Chaudhuri R.R."/>
            <person name="La Ragione R."/>
            <person name="Hildebrand F."/>
            <person name="Pallen M.J."/>
        </authorList>
    </citation>
    <scope>NUCLEOTIDE SEQUENCE</scope>
    <source>
        <strain evidence="10">1748</strain>
    </source>
</reference>
<feature type="binding site" evidence="6">
    <location>
        <begin position="577"/>
        <end position="584"/>
    </location>
    <ligand>
        <name>ATP</name>
        <dbReference type="ChEBI" id="CHEBI:30616"/>
    </ligand>
</feature>
<evidence type="ECO:0000256" key="8">
    <source>
        <dbReference type="SAM" id="Phobius"/>
    </source>
</evidence>
<reference evidence="10" key="1">
    <citation type="submission" date="2020-10" db="EMBL/GenBank/DDBJ databases">
        <authorList>
            <person name="Gilroy R."/>
        </authorList>
    </citation>
    <scope>NUCLEOTIDE SEQUENCE</scope>
    <source>
        <strain evidence="10">1748</strain>
    </source>
</reference>
<dbReference type="InterPro" id="IPR027417">
    <property type="entry name" value="P-loop_NTPase"/>
</dbReference>
<dbReference type="Pfam" id="PF01580">
    <property type="entry name" value="FtsK_SpoIIIE"/>
    <property type="match status" value="1"/>
</dbReference>
<dbReference type="InterPro" id="IPR036388">
    <property type="entry name" value="WH-like_DNA-bd_sf"/>
</dbReference>
<dbReference type="GO" id="GO:0003677">
    <property type="term" value="F:DNA binding"/>
    <property type="evidence" value="ECO:0007669"/>
    <property type="project" value="UniProtKB-KW"/>
</dbReference>
<dbReference type="Gene3D" id="1.10.10.10">
    <property type="entry name" value="Winged helix-like DNA-binding domain superfamily/Winged helix DNA-binding domain"/>
    <property type="match status" value="1"/>
</dbReference>
<dbReference type="GO" id="GO:0005524">
    <property type="term" value="F:ATP binding"/>
    <property type="evidence" value="ECO:0007669"/>
    <property type="project" value="UniProtKB-UniRule"/>
</dbReference>
<dbReference type="PANTHER" id="PTHR22683:SF41">
    <property type="entry name" value="DNA TRANSLOCASE FTSK"/>
    <property type="match status" value="1"/>
</dbReference>
<dbReference type="InterPro" id="IPR018541">
    <property type="entry name" value="Ftsk_gamma"/>
</dbReference>
<keyword evidence="3 6" id="KW-0547">Nucleotide-binding</keyword>
<dbReference type="AlphaFoldDB" id="A0A9D9GKJ3"/>
<evidence type="ECO:0000256" key="3">
    <source>
        <dbReference type="ARBA" id="ARBA00022741"/>
    </source>
</evidence>
<dbReference type="InterPro" id="IPR041027">
    <property type="entry name" value="FtsK_alpha"/>
</dbReference>
<keyword evidence="8" id="KW-0812">Transmembrane</keyword>
<dbReference type="InterPro" id="IPR036390">
    <property type="entry name" value="WH_DNA-bd_sf"/>
</dbReference>
<dbReference type="Proteomes" id="UP000823629">
    <property type="component" value="Unassembled WGS sequence"/>
</dbReference>
<evidence type="ECO:0000256" key="4">
    <source>
        <dbReference type="ARBA" id="ARBA00022840"/>
    </source>
</evidence>
<evidence type="ECO:0000256" key="5">
    <source>
        <dbReference type="ARBA" id="ARBA00023125"/>
    </source>
</evidence>
<gene>
    <name evidence="10" type="ORF">IAC78_00025</name>
</gene>
<feature type="transmembrane region" description="Helical" evidence="8">
    <location>
        <begin position="146"/>
        <end position="174"/>
    </location>
</feature>
<keyword evidence="5" id="KW-0238">DNA-binding</keyword>
<feature type="domain" description="FtsK" evidence="9">
    <location>
        <begin position="560"/>
        <end position="751"/>
    </location>
</feature>
<proteinExistence type="inferred from homology"/>
<feature type="compositionally biased region" description="Basic and acidic residues" evidence="7">
    <location>
        <begin position="332"/>
        <end position="354"/>
    </location>
</feature>
<feature type="region of interest" description="Disordered" evidence="7">
    <location>
        <begin position="814"/>
        <end position="833"/>
    </location>
</feature>
<dbReference type="CDD" id="cd01127">
    <property type="entry name" value="TrwB_TraG_TraD_VirD4"/>
    <property type="match status" value="1"/>
</dbReference>
<keyword evidence="4 6" id="KW-0067">ATP-binding</keyword>
<dbReference type="EMBL" id="JADING010000001">
    <property type="protein sequence ID" value="MBO8413857.1"/>
    <property type="molecule type" value="Genomic_DNA"/>
</dbReference>
<feature type="transmembrane region" description="Helical" evidence="8">
    <location>
        <begin position="22"/>
        <end position="42"/>
    </location>
</feature>
<dbReference type="SUPFAM" id="SSF52540">
    <property type="entry name" value="P-loop containing nucleoside triphosphate hydrolases"/>
    <property type="match status" value="1"/>
</dbReference>
<dbReference type="Pfam" id="PF09397">
    <property type="entry name" value="FtsK_gamma"/>
    <property type="match status" value="1"/>
</dbReference>
<name>A0A9D9GKJ3_9BACL</name>
<dbReference type="SMART" id="SM00843">
    <property type="entry name" value="Ftsk_gamma"/>
    <property type="match status" value="1"/>
</dbReference>
<comment type="subcellular location">
    <subcellularLocation>
        <location evidence="1">Membrane</location>
        <topology evidence="1">Multi-pass membrane protein</topology>
    </subcellularLocation>
</comment>
<dbReference type="PANTHER" id="PTHR22683">
    <property type="entry name" value="SPORULATION PROTEIN RELATED"/>
    <property type="match status" value="1"/>
</dbReference>